<dbReference type="InParanoid" id="I3TFC3"/>
<dbReference type="EMBL" id="CP003531">
    <property type="protein sequence ID" value="AFK51461.1"/>
    <property type="molecule type" value="Genomic_DNA"/>
</dbReference>
<sequence>MLRGWGRPGLRGVDVVYIPWSKALQYCYRLASMLLDAGEDPEVVVAVSRGGLVPARIVSDVLGVDELVVLRSRLWGVGGRVREEPELRLHERLEVDGKRVLVVDEVVDTGATMSKVVGLVSSMGAREVKTAVLHYKSTSKLVPDYYVERLERWVWVFYPWSFSETLYGLARRFGGSVVEEAFKTLMEIGASELYLDPLRIRLSLERYARAERGTG</sequence>
<accession>I3TFC3</accession>
<dbReference type="Proteomes" id="UP000005270">
    <property type="component" value="Chromosome"/>
</dbReference>
<dbReference type="Pfam" id="PF00156">
    <property type="entry name" value="Pribosyltran"/>
    <property type="match status" value="1"/>
</dbReference>
<evidence type="ECO:0000256" key="2">
    <source>
        <dbReference type="ARBA" id="ARBA00022679"/>
    </source>
</evidence>
<evidence type="ECO:0000259" key="3">
    <source>
        <dbReference type="Pfam" id="PF00156"/>
    </source>
</evidence>
<dbReference type="Gene3D" id="3.40.50.2020">
    <property type="match status" value="1"/>
</dbReference>
<feature type="domain" description="Phosphoribosyltransferase" evidence="3">
    <location>
        <begin position="23"/>
        <end position="155"/>
    </location>
</feature>
<keyword evidence="5" id="KW-1185">Reference proteome</keyword>
<protein>
    <submittedName>
        <fullName evidence="4">Phosphoribosyltransferase</fullName>
    </submittedName>
</protein>
<reference evidence="4 5" key="1">
    <citation type="journal article" date="2012" name="J. Bacteriol.">
        <title>Complete genome sequence of the hyperthermophilic cellulolytic Crenarchaeon 'Thermogladius cellulolyticus' 1633.</title>
        <authorList>
            <person name="Mardanov A.V."/>
            <person name="Kochetkova T.V."/>
            <person name="Beletsky A.V."/>
            <person name="Bonch-Osmolovskaya E.A."/>
            <person name="Ravin N.V."/>
            <person name="Skryabin K.G."/>
        </authorList>
    </citation>
    <scope>NUCLEOTIDE SEQUENCE [LARGE SCALE GENOMIC DNA]</scope>
    <source>
        <strain evidence="5">DSM 22663 / VKM B-2946 / 1633</strain>
    </source>
</reference>
<dbReference type="SUPFAM" id="SSF53271">
    <property type="entry name" value="PRTase-like"/>
    <property type="match status" value="1"/>
</dbReference>
<dbReference type="STRING" id="1184251.TCELL_1038"/>
<dbReference type="PANTHER" id="PTHR43363">
    <property type="entry name" value="HYPOXANTHINE PHOSPHORIBOSYLTRANSFERASE"/>
    <property type="match status" value="1"/>
</dbReference>
<keyword evidence="1 4" id="KW-0328">Glycosyltransferase</keyword>
<evidence type="ECO:0000313" key="5">
    <source>
        <dbReference type="Proteomes" id="UP000005270"/>
    </source>
</evidence>
<gene>
    <name evidence="4" type="ordered locus">TCELL_1038</name>
</gene>
<dbReference type="KEGG" id="thg:TCELL_1038"/>
<evidence type="ECO:0000256" key="1">
    <source>
        <dbReference type="ARBA" id="ARBA00022676"/>
    </source>
</evidence>
<dbReference type="PANTHER" id="PTHR43363:SF3">
    <property type="entry name" value="XANTHINE-GUANINE PHOSPHORIBOSYLTRANSFERASE"/>
    <property type="match status" value="1"/>
</dbReference>
<dbReference type="InterPro" id="IPR000836">
    <property type="entry name" value="PRTase_dom"/>
</dbReference>
<proteinExistence type="predicted"/>
<dbReference type="HOGENOM" id="CLU_080904_0_1_2"/>
<dbReference type="GO" id="GO:0016757">
    <property type="term" value="F:glycosyltransferase activity"/>
    <property type="evidence" value="ECO:0007669"/>
    <property type="project" value="UniProtKB-KW"/>
</dbReference>
<evidence type="ECO:0000313" key="4">
    <source>
        <dbReference type="EMBL" id="AFK51461.1"/>
    </source>
</evidence>
<dbReference type="InterPro" id="IPR029057">
    <property type="entry name" value="PRTase-like"/>
</dbReference>
<name>I3TFC3_THEC1</name>
<dbReference type="AlphaFoldDB" id="I3TFC3"/>
<organism evidence="4 5">
    <name type="scientific">Thermogladius calderae (strain DSM 22663 / VKM B-2946 / 1633)</name>
    <dbReference type="NCBI Taxonomy" id="1184251"/>
    <lineage>
        <taxon>Archaea</taxon>
        <taxon>Thermoproteota</taxon>
        <taxon>Thermoprotei</taxon>
        <taxon>Desulfurococcales</taxon>
        <taxon>Desulfurococcaceae</taxon>
        <taxon>Thermogladius</taxon>
    </lineage>
</organism>
<dbReference type="eggNOG" id="arCOG00040">
    <property type="taxonomic scope" value="Archaea"/>
</dbReference>
<dbReference type="CDD" id="cd06223">
    <property type="entry name" value="PRTases_typeI"/>
    <property type="match status" value="1"/>
</dbReference>
<keyword evidence="2 4" id="KW-0808">Transferase</keyword>